<protein>
    <submittedName>
        <fullName evidence="7">Bacterial conjugation TrbI-like family protein</fullName>
    </submittedName>
</protein>
<evidence type="ECO:0000256" key="4">
    <source>
        <dbReference type="ARBA" id="ARBA00022989"/>
    </source>
</evidence>
<keyword evidence="3 6" id="KW-0812">Transmembrane</keyword>
<dbReference type="STRING" id="1359163.NLO413_0750"/>
<gene>
    <name evidence="7" type="ORF">NLO413_0750</name>
</gene>
<reference evidence="7 8" key="1">
    <citation type="submission" date="2015-02" db="EMBL/GenBank/DDBJ databases">
        <title>Genome Sequencing of Rickettsiales.</title>
        <authorList>
            <person name="Daugherty S.C."/>
            <person name="Su Q."/>
            <person name="Abolude K."/>
            <person name="Beier-Sexton M."/>
            <person name="Carlyon J.A."/>
            <person name="Carter R."/>
            <person name="Day N.P."/>
            <person name="Dumler S.J."/>
            <person name="Dyachenko V."/>
            <person name="Godinez A."/>
            <person name="Kurtti T.J."/>
            <person name="Lichay M."/>
            <person name="Mullins K.E."/>
            <person name="Ott S."/>
            <person name="Pappas-Brown V."/>
            <person name="Paris D.H."/>
            <person name="Patel P."/>
            <person name="Richards A.L."/>
            <person name="Sadzewicz L."/>
            <person name="Sears K."/>
            <person name="Seidman D."/>
            <person name="Sengamalay N."/>
            <person name="Stenos J."/>
            <person name="Tallon L.J."/>
            <person name="Vincent G."/>
            <person name="Fraser C.M."/>
            <person name="Munderloh U."/>
            <person name="Dunning-Hotopp J.C."/>
        </authorList>
    </citation>
    <scope>NUCLEOTIDE SEQUENCE [LARGE SCALE GENOMIC DNA]</scope>
    <source>
        <strain evidence="7 8">RAC413</strain>
    </source>
</reference>
<evidence type="ECO:0000256" key="2">
    <source>
        <dbReference type="ARBA" id="ARBA00010265"/>
    </source>
</evidence>
<sequence length="423" mass="45849">MMSDEIKNNTDTEIVDSVSVVGMNKGKKIVILSVVLLIAGIAYYFFIHKTDNTQDNNASKQAAEQEIEKLLKDSQLPTQETANKIDVPQKLPSLPPLVTPSLPTIPVIEKPKNNAPPIIEAPTILHLEPKKKSDIPLPPPIKQPSIINPISAFTGYDKERRVTPMLVTSGSDQSENKDNKQNQQFNNNSILNFTSAPNSIATRVANLNYTILQGKIIDAVLETAINSDLPGTLRAIISRDVYSDANNIIIIPKGSRLIGSYSFDESQSNTRVNIIWSRVILPHGIDIQIDSPGTDELGRQGVSGFIDQKITNILTSTLLIAGVSFGTAIATSKMPALSNSIITTTPPAPAGSLLPTTSTSTTLPVKILSQAIEEVSESIKGILKKYADVKPTIYVDQGTLLKVFINKDLVFPKEAIIGTNIVK</sequence>
<dbReference type="InterPro" id="IPR042217">
    <property type="entry name" value="T4SS_VirB10/TrbI"/>
</dbReference>
<comment type="similarity">
    <text evidence="2">Belongs to the TrbI/VirB10 family.</text>
</comment>
<dbReference type="Proteomes" id="UP000033562">
    <property type="component" value="Unassembled WGS sequence"/>
</dbReference>
<dbReference type="InterPro" id="IPR005498">
    <property type="entry name" value="T4SS_VirB10/TraB/TrbI"/>
</dbReference>
<comment type="subcellular location">
    <subcellularLocation>
        <location evidence="1">Membrane</location>
        <topology evidence="1">Single-pass membrane protein</topology>
    </subcellularLocation>
</comment>
<keyword evidence="4 6" id="KW-1133">Transmembrane helix</keyword>
<evidence type="ECO:0000313" key="7">
    <source>
        <dbReference type="EMBL" id="KJV69360.1"/>
    </source>
</evidence>
<dbReference type="AlphaFoldDB" id="A0A0F3NMS7"/>
<dbReference type="EMBL" id="LANX01000001">
    <property type="protein sequence ID" value="KJV69360.1"/>
    <property type="molecule type" value="Genomic_DNA"/>
</dbReference>
<keyword evidence="5 6" id="KW-0472">Membrane</keyword>
<dbReference type="Gene3D" id="2.40.128.260">
    <property type="entry name" value="Type IV secretion system, VirB10/TraB/TrbI"/>
    <property type="match status" value="1"/>
</dbReference>
<name>A0A0F3NMS7_9RICK</name>
<keyword evidence="8" id="KW-1185">Reference proteome</keyword>
<evidence type="ECO:0000256" key="1">
    <source>
        <dbReference type="ARBA" id="ARBA00004167"/>
    </source>
</evidence>
<comment type="caution">
    <text evidence="7">The sequence shown here is derived from an EMBL/GenBank/DDBJ whole genome shotgun (WGS) entry which is preliminary data.</text>
</comment>
<organism evidence="7 8">
    <name type="scientific">Candidatus Neoehrlichia procyonis str. RAC413</name>
    <dbReference type="NCBI Taxonomy" id="1359163"/>
    <lineage>
        <taxon>Bacteria</taxon>
        <taxon>Pseudomonadati</taxon>
        <taxon>Pseudomonadota</taxon>
        <taxon>Alphaproteobacteria</taxon>
        <taxon>Rickettsiales</taxon>
        <taxon>Anaplasmataceae</taxon>
        <taxon>Candidatus Neoehrlichia</taxon>
    </lineage>
</organism>
<dbReference type="GO" id="GO:0016020">
    <property type="term" value="C:membrane"/>
    <property type="evidence" value="ECO:0007669"/>
    <property type="project" value="UniProtKB-SubCell"/>
</dbReference>
<dbReference type="Pfam" id="PF03743">
    <property type="entry name" value="TrbI"/>
    <property type="match status" value="1"/>
</dbReference>
<dbReference type="PATRIC" id="fig|1359163.3.peg.722"/>
<evidence type="ECO:0000256" key="3">
    <source>
        <dbReference type="ARBA" id="ARBA00022692"/>
    </source>
</evidence>
<evidence type="ECO:0000313" key="8">
    <source>
        <dbReference type="Proteomes" id="UP000033562"/>
    </source>
</evidence>
<proteinExistence type="inferred from homology"/>
<feature type="transmembrane region" description="Helical" evidence="6">
    <location>
        <begin position="29"/>
        <end position="47"/>
    </location>
</feature>
<evidence type="ECO:0000256" key="6">
    <source>
        <dbReference type="SAM" id="Phobius"/>
    </source>
</evidence>
<evidence type="ECO:0000256" key="5">
    <source>
        <dbReference type="ARBA" id="ARBA00023136"/>
    </source>
</evidence>
<accession>A0A0F3NMS7</accession>
<dbReference type="RefSeq" id="WP_320408736.1">
    <property type="nucleotide sequence ID" value="NZ_LANX01000001.1"/>
</dbReference>
<dbReference type="CDD" id="cd16429">
    <property type="entry name" value="VirB10"/>
    <property type="match status" value="1"/>
</dbReference>